<comment type="similarity">
    <text evidence="2">Belongs to the bacterial solute-binding protein 1 family.</text>
</comment>
<dbReference type="Gene3D" id="3.40.190.10">
    <property type="entry name" value="Periplasmic binding protein-like II"/>
    <property type="match status" value="2"/>
</dbReference>
<sequence>MKKTLYSGAAILALAAGSAQAQELIFPVGEGDFAWDSYNAFADEYDLSGQTLTISGPWIGDDRDLVDTVFAYFEEATGATVEYAGSDAFESEIRRASQTGGLPNMAVIPQPGLLADLAAAGDVAPLTDEDAAWIEENYAAGQSWVDLATSENEQAGGEALNGFFYKVDVKSLVWYSPPVFEELGYEVPETMEELLALSEQAVEDGFAPWCIGLGSGDATGWPATDWVEDIMLRTQSLDTYDAWVSNELPFDSEEVVNAIETFGEFALNEDFTGMSGAEIVNTDFRDSPDGVFEIPPQCLMHRQASFIPTFFPEDAEYDFFYFPAFESEDLGSPVLGAGTVWAITDENEASRAMIEFLKTPVAHEVWMSQSGFLTPHNGVNTELYANDTLRGMGEILLNATSFRFDASDLMPSEIGAGAFWTGMVEYLRTGDAQAEAASIQSAWDAIK</sequence>
<keyword evidence="4" id="KW-0732">Signal</keyword>
<reference evidence="5 6" key="1">
    <citation type="submission" date="2019-06" db="EMBL/GenBank/DDBJ databases">
        <title>Genome of new Rhodobacteraceae sp. SM1903.</title>
        <authorList>
            <person name="Ren X."/>
        </authorList>
    </citation>
    <scope>NUCLEOTIDE SEQUENCE [LARGE SCALE GENOMIC DNA]</scope>
    <source>
        <strain evidence="5 6">SM1903</strain>
    </source>
</reference>
<accession>A0A5C5GEL3</accession>
<dbReference type="OrthoDB" id="8663148at2"/>
<dbReference type="Proteomes" id="UP000314011">
    <property type="component" value="Unassembled WGS sequence"/>
</dbReference>
<gene>
    <name evidence="5" type="ORF">FHY64_01725</name>
</gene>
<dbReference type="SUPFAM" id="SSF53850">
    <property type="entry name" value="Periplasmic binding protein-like II"/>
    <property type="match status" value="1"/>
</dbReference>
<comment type="subcellular location">
    <subcellularLocation>
        <location evidence="1">Periplasm</location>
    </subcellularLocation>
</comment>
<evidence type="ECO:0000256" key="1">
    <source>
        <dbReference type="ARBA" id="ARBA00004418"/>
    </source>
</evidence>
<keyword evidence="6" id="KW-1185">Reference proteome</keyword>
<dbReference type="RefSeq" id="WP_140192725.1">
    <property type="nucleotide sequence ID" value="NZ_CP065915.1"/>
</dbReference>
<dbReference type="InterPro" id="IPR050490">
    <property type="entry name" value="Bact_solute-bd_prot1"/>
</dbReference>
<keyword evidence="3" id="KW-0813">Transport</keyword>
<dbReference type="GO" id="GO:0042597">
    <property type="term" value="C:periplasmic space"/>
    <property type="evidence" value="ECO:0007669"/>
    <property type="project" value="UniProtKB-SubCell"/>
</dbReference>
<evidence type="ECO:0000256" key="3">
    <source>
        <dbReference type="ARBA" id="ARBA00022448"/>
    </source>
</evidence>
<feature type="signal peptide" evidence="4">
    <location>
        <begin position="1"/>
        <end position="21"/>
    </location>
</feature>
<comment type="caution">
    <text evidence="5">The sequence shown here is derived from an EMBL/GenBank/DDBJ whole genome shotgun (WGS) entry which is preliminary data.</text>
</comment>
<proteinExistence type="inferred from homology"/>
<protein>
    <submittedName>
        <fullName evidence="5">Carbohydrate ABC transporter substrate-binding protein</fullName>
    </submittedName>
</protein>
<evidence type="ECO:0000256" key="4">
    <source>
        <dbReference type="SAM" id="SignalP"/>
    </source>
</evidence>
<dbReference type="PANTHER" id="PTHR43649">
    <property type="entry name" value="ARABINOSE-BINDING PROTEIN-RELATED"/>
    <property type="match status" value="1"/>
</dbReference>
<dbReference type="Pfam" id="PF01547">
    <property type="entry name" value="SBP_bac_1"/>
    <property type="match status" value="1"/>
</dbReference>
<evidence type="ECO:0000313" key="5">
    <source>
        <dbReference type="EMBL" id="TNY32046.1"/>
    </source>
</evidence>
<dbReference type="PANTHER" id="PTHR43649:SF29">
    <property type="entry name" value="OSMOPROTECTIVE COMPOUNDS-BINDING PROTEIN GGTB"/>
    <property type="match status" value="1"/>
</dbReference>
<dbReference type="EMBL" id="VFFF01000001">
    <property type="protein sequence ID" value="TNY32046.1"/>
    <property type="molecule type" value="Genomic_DNA"/>
</dbReference>
<dbReference type="AlphaFoldDB" id="A0A5C5GEL3"/>
<dbReference type="InterPro" id="IPR006059">
    <property type="entry name" value="SBP"/>
</dbReference>
<feature type="chain" id="PRO_5023149476" evidence="4">
    <location>
        <begin position="22"/>
        <end position="447"/>
    </location>
</feature>
<evidence type="ECO:0000313" key="6">
    <source>
        <dbReference type="Proteomes" id="UP000314011"/>
    </source>
</evidence>
<name>A0A5C5GEL3_9RHOB</name>
<organism evidence="5 6">
    <name type="scientific">Pelagovum pacificum</name>
    <dbReference type="NCBI Taxonomy" id="2588711"/>
    <lineage>
        <taxon>Bacteria</taxon>
        <taxon>Pseudomonadati</taxon>
        <taxon>Pseudomonadota</taxon>
        <taxon>Alphaproteobacteria</taxon>
        <taxon>Rhodobacterales</taxon>
        <taxon>Paracoccaceae</taxon>
        <taxon>Pelagovum</taxon>
    </lineage>
</organism>
<evidence type="ECO:0000256" key="2">
    <source>
        <dbReference type="ARBA" id="ARBA00008520"/>
    </source>
</evidence>